<dbReference type="GO" id="GO:0030632">
    <property type="term" value="P:D-alanine biosynthetic process"/>
    <property type="evidence" value="ECO:0007669"/>
    <property type="project" value="UniProtKB-UniRule"/>
</dbReference>
<feature type="active site" description="Proton acceptor; specific for D-alanine" evidence="7">
    <location>
        <position position="46"/>
    </location>
</feature>
<comment type="similarity">
    <text evidence="3 7">Belongs to the alanine racemase family.</text>
</comment>
<dbReference type="Gene3D" id="2.40.37.10">
    <property type="entry name" value="Lyase, Ornithine Decarboxylase, Chain A, domain 1"/>
    <property type="match status" value="1"/>
</dbReference>
<feature type="domain" description="Alanine racemase C-terminal" evidence="10">
    <location>
        <begin position="245"/>
        <end position="371"/>
    </location>
</feature>
<comment type="catalytic activity">
    <reaction evidence="1 7">
        <text>L-alanine = D-alanine</text>
        <dbReference type="Rhea" id="RHEA:20249"/>
        <dbReference type="ChEBI" id="CHEBI:57416"/>
        <dbReference type="ChEBI" id="CHEBI:57972"/>
        <dbReference type="EC" id="5.1.1.1"/>
    </reaction>
</comment>
<dbReference type="UniPathway" id="UPA00042">
    <property type="reaction ID" value="UER00497"/>
</dbReference>
<feature type="active site" description="Proton acceptor; specific for L-alanine" evidence="7">
    <location>
        <position position="266"/>
    </location>
</feature>
<comment type="function">
    <text evidence="7">Catalyzes the interconversion of L-alanine and D-alanine. May also act on other amino acids.</text>
</comment>
<dbReference type="SUPFAM" id="SSF50621">
    <property type="entry name" value="Alanine racemase C-terminal domain-like"/>
    <property type="match status" value="1"/>
</dbReference>
<dbReference type="PANTHER" id="PTHR30511">
    <property type="entry name" value="ALANINE RACEMASE"/>
    <property type="match status" value="1"/>
</dbReference>
<dbReference type="InterPro" id="IPR000821">
    <property type="entry name" value="Ala_racemase"/>
</dbReference>
<feature type="binding site" evidence="7 9">
    <location>
        <position position="314"/>
    </location>
    <ligand>
        <name>substrate</name>
    </ligand>
</feature>
<dbReference type="SUPFAM" id="SSF51419">
    <property type="entry name" value="PLP-binding barrel"/>
    <property type="match status" value="1"/>
</dbReference>
<dbReference type="KEGG" id="hadh:FRZ61_30990"/>
<keyword evidence="6 7" id="KW-0413">Isomerase</keyword>
<dbReference type="InterPro" id="IPR001608">
    <property type="entry name" value="Ala_racemase_N"/>
</dbReference>
<dbReference type="OrthoDB" id="9813814at2"/>
<dbReference type="EC" id="5.1.1.1" evidence="4 7"/>
<protein>
    <recommendedName>
        <fullName evidence="4 7">Alanine racemase</fullName>
        <ecNumber evidence="4 7">5.1.1.1</ecNumber>
    </recommendedName>
</protein>
<dbReference type="InterPro" id="IPR009006">
    <property type="entry name" value="Ala_racemase/Decarboxylase_C"/>
</dbReference>
<dbReference type="PRINTS" id="PR00992">
    <property type="entry name" value="ALARACEMASE"/>
</dbReference>
<dbReference type="RefSeq" id="WP_151118583.1">
    <property type="nucleotide sequence ID" value="NZ_CP042582.1"/>
</dbReference>
<dbReference type="GO" id="GO:0030170">
    <property type="term" value="F:pyridoxal phosphate binding"/>
    <property type="evidence" value="ECO:0007669"/>
    <property type="project" value="UniProtKB-UniRule"/>
</dbReference>
<feature type="binding site" evidence="7 9">
    <location>
        <position position="142"/>
    </location>
    <ligand>
        <name>substrate</name>
    </ligand>
</feature>
<comment type="cofactor">
    <cofactor evidence="2 7 8">
        <name>pyridoxal 5'-phosphate</name>
        <dbReference type="ChEBI" id="CHEBI:597326"/>
    </cofactor>
</comment>
<dbReference type="Pfam" id="PF00842">
    <property type="entry name" value="Ala_racemase_C"/>
    <property type="match status" value="1"/>
</dbReference>
<comment type="pathway">
    <text evidence="7">Amino-acid biosynthesis; D-alanine biosynthesis; D-alanine from L-alanine: step 1/1.</text>
</comment>
<evidence type="ECO:0000313" key="11">
    <source>
        <dbReference type="EMBL" id="QEX23164.1"/>
    </source>
</evidence>
<dbReference type="NCBIfam" id="TIGR00492">
    <property type="entry name" value="alr"/>
    <property type="match status" value="1"/>
</dbReference>
<gene>
    <name evidence="11" type="primary">alr</name>
    <name evidence="11" type="ORF">FRZ61_30990</name>
</gene>
<dbReference type="CDD" id="cd00430">
    <property type="entry name" value="PLPDE_III_AR"/>
    <property type="match status" value="1"/>
</dbReference>
<evidence type="ECO:0000313" key="12">
    <source>
        <dbReference type="Proteomes" id="UP000325797"/>
    </source>
</evidence>
<reference evidence="11 12" key="1">
    <citation type="submission" date="2019-08" db="EMBL/GenBank/DDBJ databases">
        <title>Hyperibacter terrae gen. nov., sp. nov. and Hyperibacter viscosus sp. nov., two new members in the family Rhodospirillaceae isolated from the rhizosphere of Hypericum perforatum.</title>
        <authorList>
            <person name="Noviana Z."/>
        </authorList>
    </citation>
    <scope>NUCLEOTIDE SEQUENCE [LARGE SCALE GENOMIC DNA]</scope>
    <source>
        <strain evidence="11 12">R5959</strain>
    </source>
</reference>
<evidence type="ECO:0000256" key="7">
    <source>
        <dbReference type="HAMAP-Rule" id="MF_01201"/>
    </source>
</evidence>
<evidence type="ECO:0000259" key="10">
    <source>
        <dbReference type="SMART" id="SM01005"/>
    </source>
</evidence>
<dbReference type="PANTHER" id="PTHR30511:SF0">
    <property type="entry name" value="ALANINE RACEMASE, CATABOLIC-RELATED"/>
    <property type="match status" value="1"/>
</dbReference>
<dbReference type="InterPro" id="IPR011079">
    <property type="entry name" value="Ala_racemase_C"/>
</dbReference>
<sequence length="385" mass="40033">MPTAEPGDRPSDTAAARLTIDLAALAGNFRLIAARAAPAAVGAAVKADAYGLGLAPVATALHSAGARTFFVAWLEEGIALRRLLPDAEILCLNGLAPGAAEAYAAHRLTPVLGSLEEIAEWRATSHGGQAPAGLQIDSGMARLGLSAEEVDRLVAYRKPLEGLSLTLVMSHLASGDDPADPMNLAQRASFEKDRGRLGLAHVRSSLAASGGSFLGSDFHLDLVRPGAALYGLAPLAGEANLMAQVVRLQAKILQVRRVDRGMTVGYGATHRTTRPSRLATISAGYADGYPRSLSNRGHACLGSVRVPVVGRVSMDLLTLDVTDAPADLARRGAWVDLIGPLHSVDALATEAGTIGYEILTALGRRYARHYLPVDGTPGSQTGAAP</sequence>
<evidence type="ECO:0000256" key="1">
    <source>
        <dbReference type="ARBA" id="ARBA00000316"/>
    </source>
</evidence>
<keyword evidence="12" id="KW-1185">Reference proteome</keyword>
<dbReference type="GO" id="GO:0005829">
    <property type="term" value="C:cytosol"/>
    <property type="evidence" value="ECO:0007669"/>
    <property type="project" value="TreeGrafter"/>
</dbReference>
<proteinExistence type="inferred from homology"/>
<feature type="modified residue" description="N6-(pyridoxal phosphate)lysine" evidence="7 8">
    <location>
        <position position="46"/>
    </location>
</feature>
<dbReference type="HAMAP" id="MF_01201">
    <property type="entry name" value="Ala_racemase"/>
    <property type="match status" value="1"/>
</dbReference>
<dbReference type="SMART" id="SM01005">
    <property type="entry name" value="Ala_racemase_C"/>
    <property type="match status" value="1"/>
</dbReference>
<dbReference type="AlphaFoldDB" id="A0A5J6N1J8"/>
<dbReference type="PROSITE" id="PS00395">
    <property type="entry name" value="ALANINE_RACEMASE"/>
    <property type="match status" value="1"/>
</dbReference>
<evidence type="ECO:0000256" key="6">
    <source>
        <dbReference type="ARBA" id="ARBA00023235"/>
    </source>
</evidence>
<dbReference type="InterPro" id="IPR020622">
    <property type="entry name" value="Ala_racemase_pyridoxalP-BS"/>
</dbReference>
<dbReference type="Pfam" id="PF01168">
    <property type="entry name" value="Ala_racemase_N"/>
    <property type="match status" value="1"/>
</dbReference>
<name>A0A5J6N1J8_9PROT</name>
<keyword evidence="5 7" id="KW-0663">Pyridoxal phosphate</keyword>
<evidence type="ECO:0000256" key="2">
    <source>
        <dbReference type="ARBA" id="ARBA00001933"/>
    </source>
</evidence>
<evidence type="ECO:0000256" key="3">
    <source>
        <dbReference type="ARBA" id="ARBA00007880"/>
    </source>
</evidence>
<dbReference type="GO" id="GO:0008784">
    <property type="term" value="F:alanine racemase activity"/>
    <property type="evidence" value="ECO:0007669"/>
    <property type="project" value="UniProtKB-UniRule"/>
</dbReference>
<dbReference type="InterPro" id="IPR029066">
    <property type="entry name" value="PLP-binding_barrel"/>
</dbReference>
<evidence type="ECO:0000256" key="9">
    <source>
        <dbReference type="PIRSR" id="PIRSR600821-52"/>
    </source>
</evidence>
<evidence type="ECO:0000256" key="5">
    <source>
        <dbReference type="ARBA" id="ARBA00022898"/>
    </source>
</evidence>
<organism evidence="11 12">
    <name type="scientific">Hypericibacter adhaerens</name>
    <dbReference type="NCBI Taxonomy" id="2602016"/>
    <lineage>
        <taxon>Bacteria</taxon>
        <taxon>Pseudomonadati</taxon>
        <taxon>Pseudomonadota</taxon>
        <taxon>Alphaproteobacteria</taxon>
        <taxon>Rhodospirillales</taxon>
        <taxon>Dongiaceae</taxon>
        <taxon>Hypericibacter</taxon>
    </lineage>
</organism>
<dbReference type="Proteomes" id="UP000325797">
    <property type="component" value="Chromosome"/>
</dbReference>
<accession>A0A5J6N1J8</accession>
<evidence type="ECO:0000256" key="4">
    <source>
        <dbReference type="ARBA" id="ARBA00013089"/>
    </source>
</evidence>
<dbReference type="EMBL" id="CP042582">
    <property type="protein sequence ID" value="QEX23164.1"/>
    <property type="molecule type" value="Genomic_DNA"/>
</dbReference>
<evidence type="ECO:0000256" key="8">
    <source>
        <dbReference type="PIRSR" id="PIRSR600821-50"/>
    </source>
</evidence>
<dbReference type="Gene3D" id="3.20.20.10">
    <property type="entry name" value="Alanine racemase"/>
    <property type="match status" value="1"/>
</dbReference>